<evidence type="ECO:0008006" key="4">
    <source>
        <dbReference type="Google" id="ProtNLM"/>
    </source>
</evidence>
<dbReference type="Pfam" id="PF05137">
    <property type="entry name" value="PilN"/>
    <property type="match status" value="1"/>
</dbReference>
<name>A0A3B1D0D0_9ZZZZ</name>
<feature type="transmembrane region" description="Helical" evidence="2">
    <location>
        <begin position="21"/>
        <end position="40"/>
    </location>
</feature>
<feature type="coiled-coil region" evidence="1">
    <location>
        <begin position="44"/>
        <end position="77"/>
    </location>
</feature>
<keyword evidence="2" id="KW-1133">Transmembrane helix</keyword>
<evidence type="ECO:0000256" key="2">
    <source>
        <dbReference type="SAM" id="Phobius"/>
    </source>
</evidence>
<evidence type="ECO:0000313" key="3">
    <source>
        <dbReference type="EMBL" id="VAX25065.1"/>
    </source>
</evidence>
<protein>
    <recommendedName>
        <fullName evidence="4">Type IV pilus biogenesis protein PilN</fullName>
    </recommendedName>
</protein>
<keyword evidence="2" id="KW-0812">Transmembrane</keyword>
<dbReference type="PANTHER" id="PTHR40278">
    <property type="entry name" value="DNA UTILIZATION PROTEIN HOFN"/>
    <property type="match status" value="1"/>
</dbReference>
<organism evidence="3">
    <name type="scientific">hydrothermal vent metagenome</name>
    <dbReference type="NCBI Taxonomy" id="652676"/>
    <lineage>
        <taxon>unclassified sequences</taxon>
        <taxon>metagenomes</taxon>
        <taxon>ecological metagenomes</taxon>
    </lineage>
</organism>
<dbReference type="InterPro" id="IPR007813">
    <property type="entry name" value="PilN"/>
</dbReference>
<dbReference type="AlphaFoldDB" id="A0A3B1D0D0"/>
<dbReference type="EMBL" id="UOGE01000100">
    <property type="protein sequence ID" value="VAX25065.1"/>
    <property type="molecule type" value="Genomic_DNA"/>
</dbReference>
<accession>A0A3B1D0D0</accession>
<keyword evidence="2" id="KW-0472">Membrane</keyword>
<proteinExistence type="predicted"/>
<dbReference type="InterPro" id="IPR052534">
    <property type="entry name" value="Extracell_DNA_Util/SecSys_Comp"/>
</dbReference>
<reference evidence="3" key="1">
    <citation type="submission" date="2018-06" db="EMBL/GenBank/DDBJ databases">
        <authorList>
            <person name="Zhirakovskaya E."/>
        </authorList>
    </citation>
    <scope>NUCLEOTIDE SEQUENCE</scope>
</reference>
<keyword evidence="1" id="KW-0175">Coiled coil</keyword>
<evidence type="ECO:0000256" key="1">
    <source>
        <dbReference type="SAM" id="Coils"/>
    </source>
</evidence>
<sequence>MIRVNLIADRYAKEKIVIQQQAIMSLFVFGFTIFLCVMWWQNKASAIETTNNRIEDAKKELNKQKKIRQKVKDMEAKEKLISSILKTIEFLTQEKQAPVAYLDNLNVILPSEIWLTNLTDSGGRITINGFSFSNNSVAQLMRDMEKSRHFAKVELSEVTTTKIKEEALKKFKLTCMTRVAYKKAEEKKKRELAEKKKRKKRKK</sequence>
<dbReference type="PANTHER" id="PTHR40278:SF1">
    <property type="entry name" value="DNA UTILIZATION PROTEIN HOFN"/>
    <property type="match status" value="1"/>
</dbReference>
<gene>
    <name evidence="3" type="ORF">MNBD_NITROSPINAE02-856</name>
</gene>